<dbReference type="EMBL" id="NIDF01000044">
    <property type="protein sequence ID" value="TYJ55209.1"/>
    <property type="molecule type" value="Genomic_DNA"/>
</dbReference>
<dbReference type="InterPro" id="IPR004843">
    <property type="entry name" value="Calcineurin-like_PHP"/>
</dbReference>
<dbReference type="PANTHER" id="PTHR11575">
    <property type="entry name" value="5'-NUCLEOTIDASE-RELATED"/>
    <property type="match status" value="1"/>
</dbReference>
<evidence type="ECO:0008006" key="8">
    <source>
        <dbReference type="Google" id="ProtNLM"/>
    </source>
</evidence>
<feature type="domain" description="5'-Nucleotidase C-terminal" evidence="5">
    <location>
        <begin position="390"/>
        <end position="526"/>
    </location>
</feature>
<keyword evidence="2" id="KW-0732">Signal</keyword>
<dbReference type="Gene3D" id="3.60.21.10">
    <property type="match status" value="1"/>
</dbReference>
<dbReference type="Proteomes" id="UP000322245">
    <property type="component" value="Unassembled WGS sequence"/>
</dbReference>
<dbReference type="Gene3D" id="3.90.780.10">
    <property type="entry name" value="5'-Nucleotidase, C-terminal domain"/>
    <property type="match status" value="1"/>
</dbReference>
<dbReference type="SUPFAM" id="SSF56300">
    <property type="entry name" value="Metallo-dependent phosphatases"/>
    <property type="match status" value="1"/>
</dbReference>
<dbReference type="Pfam" id="PF02872">
    <property type="entry name" value="5_nucleotid_C"/>
    <property type="match status" value="1"/>
</dbReference>
<dbReference type="GO" id="GO:0009166">
    <property type="term" value="P:nucleotide catabolic process"/>
    <property type="evidence" value="ECO:0007669"/>
    <property type="project" value="InterPro"/>
</dbReference>
<dbReference type="InterPro" id="IPR029052">
    <property type="entry name" value="Metallo-depent_PP-like"/>
</dbReference>
<dbReference type="Pfam" id="PF00149">
    <property type="entry name" value="Metallophos"/>
    <property type="match status" value="1"/>
</dbReference>
<evidence type="ECO:0000259" key="4">
    <source>
        <dbReference type="Pfam" id="PF00149"/>
    </source>
</evidence>
<feature type="region of interest" description="Disordered" evidence="3">
    <location>
        <begin position="652"/>
        <end position="679"/>
    </location>
</feature>
<keyword evidence="7" id="KW-1185">Reference proteome</keyword>
<feature type="domain" description="Calcineurin-like phosphoesterase" evidence="4">
    <location>
        <begin position="6"/>
        <end position="249"/>
    </location>
</feature>
<name>A0A5D3AXY6_9TREE</name>
<dbReference type="PANTHER" id="PTHR11575:SF48">
    <property type="entry name" value="5'-NUCLEOTIDASE"/>
    <property type="match status" value="1"/>
</dbReference>
<evidence type="ECO:0000313" key="7">
    <source>
        <dbReference type="Proteomes" id="UP000322245"/>
    </source>
</evidence>
<gene>
    <name evidence="6" type="ORF">B9479_004143</name>
</gene>
<accession>A0A5D3AXY6</accession>
<sequence>MPTLPILCFNDVYRVQQKYNPQPGAPEDNSPDQNLTVSQFAQLLLTERSKWADKSTLAADGEKEKEGLVLFAGDVFSPSVESSVTRGSHMVPILNAIKVDAACVGNHDFDSGYPHLTKLIQSTTFPWMLSNIVDVNTGVQPETLQKYHIFERCGVKIGVIGLVEQDWIATIPSWPHNFKYRSMTETALKLSRELRDPNGEHQVDLIIALTHCRVPNDIMLANELGAVAGKAGLENEHGVDLIIGGHDHVSQTVLSDRKADNSEDILRKSTDTNQSCLDNVSQIGQGASSWEGYSGRKGAPGTLEDISCLIMKNGTDFRDLTSASLELTPSPPGSIRKHLITSLTGKHHYVLPSSPSSPAFEQLVKSLLSSVSEALQKPVCFTLAPFDARSDVVRVEESGLGNWIADVLMHAFAESNIAKKEGEGGGDENEDDEGPGADAAIICGGTLRGDSQYGPGKITIGDILEILPFDDPVVCLEIDGAGIWSTLESALSKWPAQEGRFPIVSGLAVKWDHKRPPNNRVISIHQLVQPTRETDDDWEDPQDMVDFREQEDGTRVVVKNRRLKLGEEVKNQEGGRMYKVITRDYMAQGFDGFEPLKNRKFIVDDENGQIMSSILRSFLLGSAYIFRHKQLEEAAHSHLSRRTSQVLLRARAQHQTHSSPSVSVSSSPKREFLSPPNMHTPMGLSPNGDGGYLTAGNLKAHAMSPGSDVSSSSGWGLLKRHVVDHDWGTIRNALHVARHEHMSGIDSVPGQAMRQTGHHQPGAWSPVEGPIEEQTSDPTEGVPLDDGEDITIQDLAIVCPLIDGRMRDVSAGKD</sequence>
<evidence type="ECO:0000256" key="3">
    <source>
        <dbReference type="SAM" id="MobiDB-lite"/>
    </source>
</evidence>
<dbReference type="InterPro" id="IPR008334">
    <property type="entry name" value="5'-Nucleotdase_C"/>
</dbReference>
<reference evidence="6 7" key="1">
    <citation type="submission" date="2017-05" db="EMBL/GenBank/DDBJ databases">
        <title>The Genome Sequence of Tsuchiyaea wingfieldii DSM 27421.</title>
        <authorList>
            <person name="Cuomo C."/>
            <person name="Passer A."/>
            <person name="Billmyre B."/>
            <person name="Heitman J."/>
        </authorList>
    </citation>
    <scope>NUCLEOTIDE SEQUENCE [LARGE SCALE GENOMIC DNA]</scope>
    <source>
        <strain evidence="6 7">DSM 27421</strain>
    </source>
</reference>
<dbReference type="AlphaFoldDB" id="A0A5D3AXY6"/>
<evidence type="ECO:0000256" key="1">
    <source>
        <dbReference type="ARBA" id="ARBA00006654"/>
    </source>
</evidence>
<dbReference type="InterPro" id="IPR036907">
    <property type="entry name" value="5'-Nucleotdase_C_sf"/>
</dbReference>
<organism evidence="6 7">
    <name type="scientific">Cryptococcus floricola</name>
    <dbReference type="NCBI Taxonomy" id="2591691"/>
    <lineage>
        <taxon>Eukaryota</taxon>
        <taxon>Fungi</taxon>
        <taxon>Dikarya</taxon>
        <taxon>Basidiomycota</taxon>
        <taxon>Agaricomycotina</taxon>
        <taxon>Tremellomycetes</taxon>
        <taxon>Tremellales</taxon>
        <taxon>Cryptococcaceae</taxon>
        <taxon>Cryptococcus</taxon>
    </lineage>
</organism>
<comment type="similarity">
    <text evidence="1">Belongs to the 5'-nucleotidase family.</text>
</comment>
<evidence type="ECO:0000259" key="5">
    <source>
        <dbReference type="Pfam" id="PF02872"/>
    </source>
</evidence>
<proteinExistence type="inferred from homology"/>
<feature type="compositionally biased region" description="Low complexity" evidence="3">
    <location>
        <begin position="658"/>
        <end position="667"/>
    </location>
</feature>
<protein>
    <recommendedName>
        <fullName evidence="8">5'-Nucleotidase C-terminal domain-containing protein</fullName>
    </recommendedName>
</protein>
<evidence type="ECO:0000313" key="6">
    <source>
        <dbReference type="EMBL" id="TYJ55209.1"/>
    </source>
</evidence>
<dbReference type="PRINTS" id="PR01607">
    <property type="entry name" value="APYRASEFAMLY"/>
</dbReference>
<comment type="caution">
    <text evidence="6">The sequence shown here is derived from an EMBL/GenBank/DDBJ whole genome shotgun (WGS) entry which is preliminary data.</text>
</comment>
<evidence type="ECO:0000256" key="2">
    <source>
        <dbReference type="ARBA" id="ARBA00022729"/>
    </source>
</evidence>
<feature type="region of interest" description="Disordered" evidence="3">
    <location>
        <begin position="751"/>
        <end position="786"/>
    </location>
</feature>
<dbReference type="InterPro" id="IPR006179">
    <property type="entry name" value="5_nucleotidase/apyrase"/>
</dbReference>
<dbReference type="GO" id="GO:0016787">
    <property type="term" value="F:hydrolase activity"/>
    <property type="evidence" value="ECO:0007669"/>
    <property type="project" value="InterPro"/>
</dbReference>
<dbReference type="SUPFAM" id="SSF55816">
    <property type="entry name" value="5'-nucleotidase (syn. UDP-sugar hydrolase), C-terminal domain"/>
    <property type="match status" value="1"/>
</dbReference>